<name>A0A822ZV61_NELNU</name>
<sequence>MACDIPLFPAETRETCKKNNTPWNQKLTSSPPLATTNLRRMQTYAIAWVDSTTKLRNRVDRVSCKNPTRNDCVGCKNPTWNRKLILEINSISTEGLKPPIANLQCMQSYAISYLKDIAAPSRLDSTVSPHSLEWILQSGTMI</sequence>
<accession>A0A822ZV61</accession>
<evidence type="ECO:0000313" key="2">
    <source>
        <dbReference type="Proteomes" id="UP000607653"/>
    </source>
</evidence>
<comment type="caution">
    <text evidence="1">The sequence shown here is derived from an EMBL/GenBank/DDBJ whole genome shotgun (WGS) entry which is preliminary data.</text>
</comment>
<organism evidence="1 2">
    <name type="scientific">Nelumbo nucifera</name>
    <name type="common">Sacred lotus</name>
    <dbReference type="NCBI Taxonomy" id="4432"/>
    <lineage>
        <taxon>Eukaryota</taxon>
        <taxon>Viridiplantae</taxon>
        <taxon>Streptophyta</taxon>
        <taxon>Embryophyta</taxon>
        <taxon>Tracheophyta</taxon>
        <taxon>Spermatophyta</taxon>
        <taxon>Magnoliopsida</taxon>
        <taxon>Proteales</taxon>
        <taxon>Nelumbonaceae</taxon>
        <taxon>Nelumbo</taxon>
    </lineage>
</organism>
<protein>
    <submittedName>
        <fullName evidence="1">Uncharacterized protein</fullName>
    </submittedName>
</protein>
<keyword evidence="2" id="KW-1185">Reference proteome</keyword>
<dbReference type="Proteomes" id="UP000607653">
    <property type="component" value="Unassembled WGS sequence"/>
</dbReference>
<evidence type="ECO:0000313" key="1">
    <source>
        <dbReference type="EMBL" id="DAD47235.1"/>
    </source>
</evidence>
<reference evidence="1 2" key="1">
    <citation type="journal article" date="2020" name="Mol. Biol. Evol.">
        <title>Distinct Expression and Methylation Patterns for Genes with Different Fates following a Single Whole-Genome Duplication in Flowering Plants.</title>
        <authorList>
            <person name="Shi T."/>
            <person name="Rahmani R.S."/>
            <person name="Gugger P.F."/>
            <person name="Wang M."/>
            <person name="Li H."/>
            <person name="Zhang Y."/>
            <person name="Li Z."/>
            <person name="Wang Q."/>
            <person name="Van de Peer Y."/>
            <person name="Marchal K."/>
            <person name="Chen J."/>
        </authorList>
    </citation>
    <scope>NUCLEOTIDE SEQUENCE [LARGE SCALE GENOMIC DNA]</scope>
    <source>
        <tissue evidence="1">Leaf</tissue>
    </source>
</reference>
<dbReference type="EMBL" id="DUZY01000008">
    <property type="protein sequence ID" value="DAD47235.1"/>
    <property type="molecule type" value="Genomic_DNA"/>
</dbReference>
<dbReference type="AlphaFoldDB" id="A0A822ZV61"/>
<gene>
    <name evidence="1" type="ORF">HUJ06_017172</name>
</gene>
<proteinExistence type="predicted"/>